<dbReference type="InterPro" id="IPR027417">
    <property type="entry name" value="P-loop_NTPase"/>
</dbReference>
<name>A0ABT4B705_9ACTN</name>
<protein>
    <submittedName>
        <fullName evidence="1">ATP-binding protein</fullName>
    </submittedName>
</protein>
<keyword evidence="2" id="KW-1185">Reference proteome</keyword>
<evidence type="ECO:0000313" key="1">
    <source>
        <dbReference type="EMBL" id="MCY1142292.1"/>
    </source>
</evidence>
<keyword evidence="1" id="KW-0547">Nucleotide-binding</keyword>
<reference evidence="1" key="1">
    <citation type="submission" date="2022-11" db="EMBL/GenBank/DDBJ databases">
        <authorList>
            <person name="Somphong A."/>
            <person name="Phongsopitanun W."/>
        </authorList>
    </citation>
    <scope>NUCLEOTIDE SEQUENCE</scope>
    <source>
        <strain evidence="1">Pm04-4</strain>
    </source>
</reference>
<dbReference type="SUPFAM" id="SSF52540">
    <property type="entry name" value="P-loop containing nucleoside triphosphate hydrolases"/>
    <property type="match status" value="1"/>
</dbReference>
<evidence type="ECO:0000313" key="2">
    <source>
        <dbReference type="Proteomes" id="UP001151002"/>
    </source>
</evidence>
<dbReference type="EMBL" id="JAPNTZ010000011">
    <property type="protein sequence ID" value="MCY1142292.1"/>
    <property type="molecule type" value="Genomic_DNA"/>
</dbReference>
<sequence>MGVDLRVRPELLKELRRRARGLVFVVGERGSGRTATLTAFADELSRREDPPVVVKYRFSGEPAARMGADLLDQLGAGPLAGRRLDEPGDLLAMLRIATRAGPVVCLFDDFSRADLVWWRLFLRDGAAELARMPLLMVATLDAGGSSLVRHEDLAGPLDSWFATTVRLEPVPAAELEAHAGRIAEPLRSDVINLVGGCASRVQDLWQELLDEGAIESEQGEWRWRWGDPADYPAYVREVFDRRIRECCATPEQRALAWAVVRMAAVEGVEFTPAAVAVALHRLGLSGCDDVDEVVEFIDEALGDSALIEMDEIAWCWRDRYAYRARFSHRGHAEALRRFGLGDEQRRWAAALVHALEEIYAGATDRIAPVLADVWTLAAEPERAGYAGNLTERRLRGLLRDEAAEPFDHLIHADHLLRRAAAEPWQALELTKSALRTAERSGSPPAITTALVAVARSLQSLGRFAEALPYAVRAGADWNARACRAACHVAIAENGDLPRAARISDELLAAAGSPEQRRTARSLRAQARAAELYGTGALTEAREALLAAPDASCLRLLRTIADRRGETTIAEELAHLMIVLAWDEPQRRARAEQDAEVARLSAALDDLGGFLRELHGQA</sequence>
<organism evidence="1 2">
    <name type="scientific">Paractinoplanes pyxinae</name>
    <dbReference type="NCBI Taxonomy" id="2997416"/>
    <lineage>
        <taxon>Bacteria</taxon>
        <taxon>Bacillati</taxon>
        <taxon>Actinomycetota</taxon>
        <taxon>Actinomycetes</taxon>
        <taxon>Micromonosporales</taxon>
        <taxon>Micromonosporaceae</taxon>
        <taxon>Paractinoplanes</taxon>
    </lineage>
</organism>
<keyword evidence="1" id="KW-0067">ATP-binding</keyword>
<dbReference type="Gene3D" id="3.40.50.300">
    <property type="entry name" value="P-loop containing nucleotide triphosphate hydrolases"/>
    <property type="match status" value="1"/>
</dbReference>
<dbReference type="RefSeq" id="WP_267566735.1">
    <property type="nucleotide sequence ID" value="NZ_JAPNTZ010000011.1"/>
</dbReference>
<accession>A0ABT4B705</accession>
<gene>
    <name evidence="1" type="ORF">OWR29_30215</name>
</gene>
<proteinExistence type="predicted"/>
<comment type="caution">
    <text evidence="1">The sequence shown here is derived from an EMBL/GenBank/DDBJ whole genome shotgun (WGS) entry which is preliminary data.</text>
</comment>
<dbReference type="Proteomes" id="UP001151002">
    <property type="component" value="Unassembled WGS sequence"/>
</dbReference>
<dbReference type="GO" id="GO:0005524">
    <property type="term" value="F:ATP binding"/>
    <property type="evidence" value="ECO:0007669"/>
    <property type="project" value="UniProtKB-KW"/>
</dbReference>